<dbReference type="SUPFAM" id="SSF54593">
    <property type="entry name" value="Glyoxalase/Bleomycin resistance protein/Dihydroxybiphenyl dioxygenase"/>
    <property type="match status" value="1"/>
</dbReference>
<dbReference type="RefSeq" id="WP_129875648.1">
    <property type="nucleotide sequence ID" value="NZ_SEWG01000002.1"/>
</dbReference>
<dbReference type="OrthoDB" id="9804907at2"/>
<feature type="domain" description="Glyoxalase/fosfomycin resistance/dioxygenase" evidence="1">
    <location>
        <begin position="3"/>
        <end position="111"/>
    </location>
</feature>
<dbReference type="EMBL" id="SEWG01000002">
    <property type="protein sequence ID" value="RYU91389.1"/>
    <property type="molecule type" value="Genomic_DNA"/>
</dbReference>
<dbReference type="Gene3D" id="3.10.180.10">
    <property type="entry name" value="2,3-Dihydroxybiphenyl 1,2-Dioxygenase, domain 1"/>
    <property type="match status" value="1"/>
</dbReference>
<dbReference type="InterPro" id="IPR029068">
    <property type="entry name" value="Glyas_Bleomycin-R_OHBP_Dase"/>
</dbReference>
<organism evidence="2 3">
    <name type="scientific">Mucilaginibacter terrigena</name>
    <dbReference type="NCBI Taxonomy" id="2492395"/>
    <lineage>
        <taxon>Bacteria</taxon>
        <taxon>Pseudomonadati</taxon>
        <taxon>Bacteroidota</taxon>
        <taxon>Sphingobacteriia</taxon>
        <taxon>Sphingobacteriales</taxon>
        <taxon>Sphingobacteriaceae</taxon>
        <taxon>Mucilaginibacter</taxon>
    </lineage>
</organism>
<protein>
    <recommendedName>
        <fullName evidence="1">Glyoxalase/fosfomycin resistance/dioxygenase domain-containing protein</fullName>
    </recommendedName>
</protein>
<dbReference type="InterPro" id="IPR004360">
    <property type="entry name" value="Glyas_Fos-R_dOase_dom"/>
</dbReference>
<gene>
    <name evidence="2" type="ORF">EWM62_05460</name>
</gene>
<dbReference type="AlphaFoldDB" id="A0A4Q5LPZ2"/>
<accession>A0A4Q5LPZ2</accession>
<keyword evidence="3" id="KW-1185">Reference proteome</keyword>
<evidence type="ECO:0000259" key="1">
    <source>
        <dbReference type="Pfam" id="PF00903"/>
    </source>
</evidence>
<proteinExistence type="predicted"/>
<reference evidence="2 3" key="1">
    <citation type="submission" date="2019-02" db="EMBL/GenBank/DDBJ databases">
        <title>Bacterial novel species Mucilaginibacter sp. 17JY9-4 isolated from soil.</title>
        <authorList>
            <person name="Jung H.-Y."/>
        </authorList>
    </citation>
    <scope>NUCLEOTIDE SEQUENCE [LARGE SCALE GENOMIC DNA]</scope>
    <source>
        <strain evidence="2 3">17JY9-4</strain>
    </source>
</reference>
<evidence type="ECO:0000313" key="2">
    <source>
        <dbReference type="EMBL" id="RYU91389.1"/>
    </source>
</evidence>
<dbReference type="Pfam" id="PF00903">
    <property type="entry name" value="Glyoxalase"/>
    <property type="match status" value="1"/>
</dbReference>
<evidence type="ECO:0000313" key="3">
    <source>
        <dbReference type="Proteomes" id="UP000293331"/>
    </source>
</evidence>
<dbReference type="Proteomes" id="UP000293331">
    <property type="component" value="Unassembled WGS sequence"/>
</dbReference>
<sequence length="122" mass="13748">MEIKYITLFAADISEETAFCRDKLGCLVKKETSFFDGQPCTILNGQQFNINLVLMKSKDGVKQAGTVILNSKDFLKDHYELRQKGIQFQSGPEYTAGGLAAAFTDPAANRWLLVEEREYNED</sequence>
<name>A0A4Q5LPZ2_9SPHI</name>
<comment type="caution">
    <text evidence="2">The sequence shown here is derived from an EMBL/GenBank/DDBJ whole genome shotgun (WGS) entry which is preliminary data.</text>
</comment>